<feature type="compositionally biased region" description="Low complexity" evidence="2">
    <location>
        <begin position="22"/>
        <end position="46"/>
    </location>
</feature>
<feature type="region of interest" description="Disordered" evidence="2">
    <location>
        <begin position="165"/>
        <end position="188"/>
    </location>
</feature>
<protein>
    <recommendedName>
        <fullName evidence="3">DUF4352 domain-containing protein</fullName>
    </recommendedName>
</protein>
<evidence type="ECO:0000313" key="5">
    <source>
        <dbReference type="Proteomes" id="UP000037251"/>
    </source>
</evidence>
<evidence type="ECO:0000259" key="3">
    <source>
        <dbReference type="Pfam" id="PF11611"/>
    </source>
</evidence>
<dbReference type="InterPro" id="IPR029051">
    <property type="entry name" value="DUF4352"/>
</dbReference>
<reference evidence="5" key="1">
    <citation type="submission" date="2015-07" db="EMBL/GenBank/DDBJ databases">
        <authorList>
            <person name="Ju K.-S."/>
            <person name="Doroghazi J.R."/>
            <person name="Metcalf W.W."/>
        </authorList>
    </citation>
    <scope>NUCLEOTIDE SEQUENCE [LARGE SCALE GENOMIC DNA]</scope>
    <source>
        <strain evidence="5">NRRL 2290</strain>
    </source>
</reference>
<dbReference type="PATRIC" id="fig|67356.5.peg.1199"/>
<dbReference type="Gene3D" id="2.60.40.1240">
    <property type="match status" value="1"/>
</dbReference>
<dbReference type="Pfam" id="PF11611">
    <property type="entry name" value="DUF4352"/>
    <property type="match status" value="1"/>
</dbReference>
<comment type="caution">
    <text evidence="4">The sequence shown here is derived from an EMBL/GenBank/DDBJ whole genome shotgun (WGS) entry which is preliminary data.</text>
</comment>
<dbReference type="InterPro" id="IPR029050">
    <property type="entry name" value="Immunoprotect_excell_Ig-like"/>
</dbReference>
<sequence length="188" mass="19487">MAGCSSESGSGESVAKKPRTGAPAEDAAVESSEPSASAPGPVLEVGETGEFETGETDEYGENYKTTSRMSIKVVGAEYVTPDEVDTGNEPENGQFVKVTLTLKNIGDAPAEIMTYGTMEWEDTDTAPQDASTLEGAGDGRSIDTSYKPGQSVTGFLILDVGEKGGTVSYNGSEDPNAEGPVFSVNLPE</sequence>
<feature type="compositionally biased region" description="Acidic residues" evidence="2">
    <location>
        <begin position="47"/>
        <end position="60"/>
    </location>
</feature>
<keyword evidence="1" id="KW-0732">Signal</keyword>
<proteinExistence type="predicted"/>
<dbReference type="AlphaFoldDB" id="A0A0L8LWN9"/>
<gene>
    <name evidence="4" type="ORF">ADK37_05460</name>
</gene>
<dbReference type="eggNOG" id="ENOG5031TES">
    <property type="taxonomic scope" value="Bacteria"/>
</dbReference>
<accession>A0A0L8LWN9</accession>
<feature type="region of interest" description="Disordered" evidence="2">
    <location>
        <begin position="1"/>
        <end position="66"/>
    </location>
</feature>
<feature type="compositionally biased region" description="Low complexity" evidence="2">
    <location>
        <begin position="1"/>
        <end position="13"/>
    </location>
</feature>
<evidence type="ECO:0000256" key="1">
    <source>
        <dbReference type="ARBA" id="ARBA00022729"/>
    </source>
</evidence>
<feature type="domain" description="DUF4352" evidence="3">
    <location>
        <begin position="70"/>
        <end position="164"/>
    </location>
</feature>
<keyword evidence="5" id="KW-1185">Reference proteome</keyword>
<evidence type="ECO:0000256" key="2">
    <source>
        <dbReference type="SAM" id="MobiDB-lite"/>
    </source>
</evidence>
<dbReference type="Proteomes" id="UP000037251">
    <property type="component" value="Unassembled WGS sequence"/>
</dbReference>
<feature type="region of interest" description="Disordered" evidence="2">
    <location>
        <begin position="125"/>
        <end position="147"/>
    </location>
</feature>
<dbReference type="EMBL" id="LGUS01000024">
    <property type="protein sequence ID" value="KOG42556.1"/>
    <property type="molecule type" value="Genomic_DNA"/>
</dbReference>
<evidence type="ECO:0000313" key="4">
    <source>
        <dbReference type="EMBL" id="KOG42556.1"/>
    </source>
</evidence>
<name>A0A0L8LWN9_9ACTN</name>
<organism evidence="4 5">
    <name type="scientific">Streptomyces resistomycificus</name>
    <dbReference type="NCBI Taxonomy" id="67356"/>
    <lineage>
        <taxon>Bacteria</taxon>
        <taxon>Bacillati</taxon>
        <taxon>Actinomycetota</taxon>
        <taxon>Actinomycetes</taxon>
        <taxon>Kitasatosporales</taxon>
        <taxon>Streptomycetaceae</taxon>
        <taxon>Streptomyces</taxon>
        <taxon>Streptomyces aurantiacus group</taxon>
    </lineage>
</organism>